<dbReference type="PROSITE" id="PS00216">
    <property type="entry name" value="SUGAR_TRANSPORT_1"/>
    <property type="match status" value="1"/>
</dbReference>
<feature type="transmembrane region" description="Helical" evidence="10">
    <location>
        <begin position="510"/>
        <end position="529"/>
    </location>
</feature>
<dbReference type="InterPro" id="IPR005828">
    <property type="entry name" value="MFS_sugar_transport-like"/>
</dbReference>
<organism evidence="12 13">
    <name type="scientific">Scheffersomyces spartinae</name>
    <dbReference type="NCBI Taxonomy" id="45513"/>
    <lineage>
        <taxon>Eukaryota</taxon>
        <taxon>Fungi</taxon>
        <taxon>Dikarya</taxon>
        <taxon>Ascomycota</taxon>
        <taxon>Saccharomycotina</taxon>
        <taxon>Pichiomycetes</taxon>
        <taxon>Debaryomycetaceae</taxon>
        <taxon>Scheffersomyces</taxon>
    </lineage>
</organism>
<feature type="transmembrane region" description="Helical" evidence="10">
    <location>
        <begin position="246"/>
        <end position="265"/>
    </location>
</feature>
<keyword evidence="13" id="KW-1185">Reference proteome</keyword>
<dbReference type="PANTHER" id="PTHR48022">
    <property type="entry name" value="PLASTIDIC GLUCOSE TRANSPORTER 4"/>
    <property type="match status" value="1"/>
</dbReference>
<accession>A0A9P7V9F5</accession>
<dbReference type="FunFam" id="1.20.1250.20:FF:000026">
    <property type="entry name" value="MFS quinate transporter QutD"/>
    <property type="match status" value="1"/>
</dbReference>
<feature type="transmembrane region" description="Helical" evidence="10">
    <location>
        <begin position="152"/>
        <end position="173"/>
    </location>
</feature>
<comment type="similarity">
    <text evidence="2 9">Belongs to the major facilitator superfamily. Sugar transporter (TC 2.A.1.1) family.</text>
</comment>
<dbReference type="Proteomes" id="UP000790833">
    <property type="component" value="Unassembled WGS sequence"/>
</dbReference>
<dbReference type="EMBL" id="JAHMUF010000010">
    <property type="protein sequence ID" value="KAG7193811.1"/>
    <property type="molecule type" value="Genomic_DNA"/>
</dbReference>
<dbReference type="InterPro" id="IPR005829">
    <property type="entry name" value="Sugar_transporter_CS"/>
</dbReference>
<dbReference type="Gene3D" id="1.20.1250.20">
    <property type="entry name" value="MFS general substrate transporter like domains"/>
    <property type="match status" value="1"/>
</dbReference>
<evidence type="ECO:0000256" key="7">
    <source>
        <dbReference type="ARBA" id="ARBA00023136"/>
    </source>
</evidence>
<evidence type="ECO:0000256" key="10">
    <source>
        <dbReference type="SAM" id="Phobius"/>
    </source>
</evidence>
<feature type="transmembrane region" description="Helical" evidence="10">
    <location>
        <begin position="339"/>
        <end position="357"/>
    </location>
</feature>
<evidence type="ECO:0000256" key="2">
    <source>
        <dbReference type="ARBA" id="ARBA00010992"/>
    </source>
</evidence>
<dbReference type="PROSITE" id="PS00217">
    <property type="entry name" value="SUGAR_TRANSPORT_2"/>
    <property type="match status" value="1"/>
</dbReference>
<dbReference type="PROSITE" id="PS50850">
    <property type="entry name" value="MFS"/>
    <property type="match status" value="1"/>
</dbReference>
<feature type="transmembrane region" description="Helical" evidence="10">
    <location>
        <begin position="212"/>
        <end position="234"/>
    </location>
</feature>
<dbReference type="RefSeq" id="XP_043049359.1">
    <property type="nucleotide sequence ID" value="XM_043191347.1"/>
</dbReference>
<evidence type="ECO:0000256" key="4">
    <source>
        <dbReference type="ARBA" id="ARBA00022692"/>
    </source>
</evidence>
<dbReference type="InterPro" id="IPR003663">
    <property type="entry name" value="Sugar/inositol_transpt"/>
</dbReference>
<evidence type="ECO:0000256" key="3">
    <source>
        <dbReference type="ARBA" id="ARBA00022448"/>
    </source>
</evidence>
<dbReference type="GeneID" id="66113878"/>
<feature type="transmembrane region" description="Helical" evidence="10">
    <location>
        <begin position="446"/>
        <end position="467"/>
    </location>
</feature>
<evidence type="ECO:0000256" key="6">
    <source>
        <dbReference type="ARBA" id="ARBA00022989"/>
    </source>
</evidence>
<gene>
    <name evidence="12" type="ORF">KQ657_000504</name>
</gene>
<keyword evidence="3 9" id="KW-0813">Transport</keyword>
<keyword evidence="5" id="KW-0672">Quinate metabolism</keyword>
<feature type="transmembrane region" description="Helical" evidence="10">
    <location>
        <begin position="406"/>
        <end position="426"/>
    </location>
</feature>
<dbReference type="AlphaFoldDB" id="A0A9P7V9F5"/>
<feature type="transmembrane region" description="Helical" evidence="10">
    <location>
        <begin position="377"/>
        <end position="399"/>
    </location>
</feature>
<dbReference type="PRINTS" id="PR00171">
    <property type="entry name" value="SUGRTRNSPORT"/>
</dbReference>
<dbReference type="GO" id="GO:0005351">
    <property type="term" value="F:carbohydrate:proton symporter activity"/>
    <property type="evidence" value="ECO:0007669"/>
    <property type="project" value="TreeGrafter"/>
</dbReference>
<keyword evidence="6 10" id="KW-1133">Transmembrane helix</keyword>
<feature type="transmembrane region" description="Helical" evidence="10">
    <location>
        <begin position="121"/>
        <end position="140"/>
    </location>
</feature>
<keyword evidence="4 10" id="KW-0812">Transmembrane</keyword>
<evidence type="ECO:0000256" key="8">
    <source>
        <dbReference type="ARBA" id="ARBA00043213"/>
    </source>
</evidence>
<dbReference type="InterPro" id="IPR050360">
    <property type="entry name" value="MFS_Sugar_Transporters"/>
</dbReference>
<feature type="transmembrane region" description="Helical" evidence="10">
    <location>
        <begin position="78"/>
        <end position="101"/>
    </location>
</feature>
<dbReference type="PANTHER" id="PTHR48022:SF34">
    <property type="entry name" value="MAJOR FACILITATOR SUPERFAMILY (MFS) PROFILE DOMAIN-CONTAINING PROTEIN-RELATED"/>
    <property type="match status" value="1"/>
</dbReference>
<protein>
    <recommendedName>
        <fullName evidence="8">Quinate transporter</fullName>
    </recommendedName>
</protein>
<comment type="caution">
    <text evidence="12">The sequence shown here is derived from an EMBL/GenBank/DDBJ whole genome shotgun (WGS) entry which is preliminary data.</text>
</comment>
<evidence type="ECO:0000259" key="11">
    <source>
        <dbReference type="PROSITE" id="PS50850"/>
    </source>
</evidence>
<dbReference type="Pfam" id="PF00083">
    <property type="entry name" value="Sugar_tr"/>
    <property type="match status" value="1"/>
</dbReference>
<proteinExistence type="inferred from homology"/>
<dbReference type="OrthoDB" id="508119at2759"/>
<feature type="domain" description="Major facilitator superfamily (MFS) profile" evidence="11">
    <location>
        <begin position="77"/>
        <end position="533"/>
    </location>
</feature>
<dbReference type="NCBIfam" id="TIGR00879">
    <property type="entry name" value="SP"/>
    <property type="match status" value="1"/>
</dbReference>
<evidence type="ECO:0000256" key="5">
    <source>
        <dbReference type="ARBA" id="ARBA00022911"/>
    </source>
</evidence>
<comment type="subcellular location">
    <subcellularLocation>
        <location evidence="1">Membrane</location>
        <topology evidence="1">Multi-pass membrane protein</topology>
    </subcellularLocation>
</comment>
<name>A0A9P7V9F5_9ASCO</name>
<dbReference type="SUPFAM" id="SSF103473">
    <property type="entry name" value="MFS general substrate transporter"/>
    <property type="match status" value="1"/>
</dbReference>
<sequence length="596" mass="66876">MSDNRQSIYSLSVDDLVKNASDIDMNGKDRSKVTVSDVSLDQQAKRNKWTKGFSRMFEKIEERPTPSNVYNWRIYGTALMASAAAIIIGYDGGFIGGTVALDSFKQEFGLADDAHHYKSTISNVISVFHAGCFFGALISYPFSFYLGRRLSLIIAAVLITVGSAIMLAASSKVGLGPIYAGRVIAGIAVGFLTNLTPVYLSEISPPAIRGRVIALYEIGWRVGDLVGFWINYGIDEHIPNSKKQWFIPFAIQLIPLGMFLLGSILMRESPRWLFSVNKDEQALNNLTWFRELDESHEYIIYEVNQIKMSLEKQRVSIGLGLWDPATEVFVRNHQLLKRLCLTCSLFLFQNFLGIQSINYYSPIIFQTLGVKGTNATLFSTGMFGVVKFICTFIYVLFIVDQFGRRIAFMCSSTICSICFWYIGAYLKLNDPTKPGILAGPGGKTAIGMMYIWIALFILAWSGGPFVVGSEVFDTNIRAFMQAINAAVSWVPIFIMSRFTTNMIDTMKFGIYFFFASLAAISIPFVFFFIPETKGVALEDMDKLFNSKVPTWKAHSILMEETRHVTEEGMHDPNIHLIDIGKHEHEHIEGDLITKKV</sequence>
<dbReference type="InterPro" id="IPR020846">
    <property type="entry name" value="MFS_dom"/>
</dbReference>
<keyword evidence="7 10" id="KW-0472">Membrane</keyword>
<feature type="transmembrane region" description="Helical" evidence="10">
    <location>
        <begin position="179"/>
        <end position="200"/>
    </location>
</feature>
<evidence type="ECO:0000313" key="12">
    <source>
        <dbReference type="EMBL" id="KAG7193811.1"/>
    </source>
</evidence>
<dbReference type="InterPro" id="IPR036259">
    <property type="entry name" value="MFS_trans_sf"/>
</dbReference>
<dbReference type="GO" id="GO:0016020">
    <property type="term" value="C:membrane"/>
    <property type="evidence" value="ECO:0007669"/>
    <property type="project" value="UniProtKB-SubCell"/>
</dbReference>
<evidence type="ECO:0000256" key="9">
    <source>
        <dbReference type="RuleBase" id="RU003346"/>
    </source>
</evidence>
<reference evidence="12" key="1">
    <citation type="submission" date="2021-03" db="EMBL/GenBank/DDBJ databases">
        <authorList>
            <person name="Palmer J.M."/>
        </authorList>
    </citation>
    <scope>NUCLEOTIDE SEQUENCE</scope>
    <source>
        <strain evidence="12">ARV_011</strain>
    </source>
</reference>
<evidence type="ECO:0000256" key="1">
    <source>
        <dbReference type="ARBA" id="ARBA00004141"/>
    </source>
</evidence>
<evidence type="ECO:0000313" key="13">
    <source>
        <dbReference type="Proteomes" id="UP000790833"/>
    </source>
</evidence>